<name>A0A9X4PBZ2_9PAST</name>
<feature type="domain" description="OmpA-like" evidence="5">
    <location>
        <begin position="123"/>
        <end position="257"/>
    </location>
</feature>
<sequence>MIELAQWTYRETRTTGITEYLTQQAITAEQAALNKQSIPLFTPASPGYPRLALPQRERLTQLAQQRGVACAPKAFACADVALLGLEYESQEGYGDYRLHGEHFAEQAKQYLGQIQQGILHCPSQTEHIRLDAEALFKFGQWHYQDILPQGQQSLQEFAARMTKQGSRLEQVIITGHTDRIGSEQSNQLLSQRRAETVAQYLRQSWQQQGLNLQNVKIIAQGKGENEPLVQCQAQPITQLKACLQPNRRVEIQVNYAQSQH</sequence>
<evidence type="ECO:0000313" key="6">
    <source>
        <dbReference type="EMBL" id="MDG6894751.1"/>
    </source>
</evidence>
<dbReference type="PRINTS" id="PR01021">
    <property type="entry name" value="OMPADOMAIN"/>
</dbReference>
<evidence type="ECO:0000259" key="5">
    <source>
        <dbReference type="PROSITE" id="PS51123"/>
    </source>
</evidence>
<protein>
    <recommendedName>
        <fullName evidence="5">OmpA-like domain-containing protein</fullName>
    </recommendedName>
</protein>
<dbReference type="GO" id="GO:0009279">
    <property type="term" value="C:cell outer membrane"/>
    <property type="evidence" value="ECO:0007669"/>
    <property type="project" value="UniProtKB-SubCell"/>
</dbReference>
<evidence type="ECO:0000313" key="7">
    <source>
        <dbReference type="Proteomes" id="UP001155500"/>
    </source>
</evidence>
<evidence type="ECO:0000256" key="1">
    <source>
        <dbReference type="ARBA" id="ARBA00004442"/>
    </source>
</evidence>
<comment type="subcellular location">
    <subcellularLocation>
        <location evidence="1">Cell outer membrane</location>
    </subcellularLocation>
</comment>
<keyword evidence="3" id="KW-0998">Cell outer membrane</keyword>
<proteinExistence type="predicted"/>
<dbReference type="Gene3D" id="3.30.1330.60">
    <property type="entry name" value="OmpA-like domain"/>
    <property type="match status" value="1"/>
</dbReference>
<evidence type="ECO:0000256" key="4">
    <source>
        <dbReference type="PROSITE-ProRule" id="PRU00473"/>
    </source>
</evidence>
<dbReference type="InterPro" id="IPR050330">
    <property type="entry name" value="Bact_OuterMem_StrucFunc"/>
</dbReference>
<dbReference type="Pfam" id="PF00691">
    <property type="entry name" value="OmpA"/>
    <property type="match status" value="1"/>
</dbReference>
<keyword evidence="7" id="KW-1185">Reference proteome</keyword>
<dbReference type="InterPro" id="IPR006665">
    <property type="entry name" value="OmpA-like"/>
</dbReference>
<evidence type="ECO:0000256" key="2">
    <source>
        <dbReference type="ARBA" id="ARBA00023136"/>
    </source>
</evidence>
<accession>A0A9X4PBZ2</accession>
<dbReference type="PROSITE" id="PS51123">
    <property type="entry name" value="OMPA_2"/>
    <property type="match status" value="1"/>
</dbReference>
<dbReference type="EMBL" id="LWID01000001">
    <property type="protein sequence ID" value="MDG6894751.1"/>
    <property type="molecule type" value="Genomic_DNA"/>
</dbReference>
<organism evidence="6 7">
    <name type="scientific">Volucribacter amazonae</name>
    <dbReference type="NCBI Taxonomy" id="256731"/>
    <lineage>
        <taxon>Bacteria</taxon>
        <taxon>Pseudomonadati</taxon>
        <taxon>Pseudomonadota</taxon>
        <taxon>Gammaproteobacteria</taxon>
        <taxon>Pasteurellales</taxon>
        <taxon>Pasteurellaceae</taxon>
        <taxon>Volucribacter</taxon>
    </lineage>
</organism>
<gene>
    <name evidence="6" type="ORF">A6A20_03725</name>
</gene>
<dbReference type="InterPro" id="IPR006664">
    <property type="entry name" value="OMP_bac"/>
</dbReference>
<dbReference type="RefSeq" id="WP_279572214.1">
    <property type="nucleotide sequence ID" value="NZ_LWID01000001.1"/>
</dbReference>
<comment type="caution">
    <text evidence="6">The sequence shown here is derived from an EMBL/GenBank/DDBJ whole genome shotgun (WGS) entry which is preliminary data.</text>
</comment>
<dbReference type="PANTHER" id="PTHR30329">
    <property type="entry name" value="STATOR ELEMENT OF FLAGELLAR MOTOR COMPLEX"/>
    <property type="match status" value="1"/>
</dbReference>
<dbReference type="CDD" id="cd07185">
    <property type="entry name" value="OmpA_C-like"/>
    <property type="match status" value="1"/>
</dbReference>
<dbReference type="Proteomes" id="UP001155500">
    <property type="component" value="Unassembled WGS sequence"/>
</dbReference>
<dbReference type="AlphaFoldDB" id="A0A9X4PBZ2"/>
<reference evidence="6" key="1">
    <citation type="submission" date="2016-03" db="EMBL/GenBank/DDBJ databases">
        <title>Co-evolution between Pasteurellaceae and their hosts.</title>
        <authorList>
            <person name="Hansen M.J."/>
            <person name="Bojesen A.M."/>
            <person name="Planet P."/>
        </authorList>
    </citation>
    <scope>NUCLEOTIDE SEQUENCE</scope>
    <source>
        <strain evidence="6">146/S8/89</strain>
    </source>
</reference>
<dbReference type="SUPFAM" id="SSF103088">
    <property type="entry name" value="OmpA-like"/>
    <property type="match status" value="1"/>
</dbReference>
<dbReference type="PANTHER" id="PTHR30329:SF21">
    <property type="entry name" value="LIPOPROTEIN YIAD-RELATED"/>
    <property type="match status" value="1"/>
</dbReference>
<dbReference type="InterPro" id="IPR036737">
    <property type="entry name" value="OmpA-like_sf"/>
</dbReference>
<evidence type="ECO:0000256" key="3">
    <source>
        <dbReference type="ARBA" id="ARBA00023237"/>
    </source>
</evidence>
<keyword evidence="2 4" id="KW-0472">Membrane</keyword>